<name>B9G314_ORYSJ</name>
<sequence length="136" mass="14071">MKGGVGLGSRETTGVWLGYRGPPTRCSPPVFAGAISVAGEEDVAVEDIIMAPEIRGQREEGAGEVDDVMFGSGARVGQLHGDEAAIYVEEAEQRWWVVDGMDLAEKGELGDDAAKASAGGGSASEFNGGKEAMRNG</sequence>
<accession>B9G314</accession>
<dbReference type="AlphaFoldDB" id="B9G314"/>
<protein>
    <submittedName>
        <fullName evidence="2">Uncharacterized protein</fullName>
    </submittedName>
</protein>
<dbReference type="Proteomes" id="UP000007752">
    <property type="component" value="Chromosome 9"/>
</dbReference>
<organism evidence="2">
    <name type="scientific">Oryza sativa subsp. japonica</name>
    <name type="common">Rice</name>
    <dbReference type="NCBI Taxonomy" id="39947"/>
    <lineage>
        <taxon>Eukaryota</taxon>
        <taxon>Viridiplantae</taxon>
        <taxon>Streptophyta</taxon>
        <taxon>Embryophyta</taxon>
        <taxon>Tracheophyta</taxon>
        <taxon>Spermatophyta</taxon>
        <taxon>Magnoliopsida</taxon>
        <taxon>Liliopsida</taxon>
        <taxon>Poales</taxon>
        <taxon>Poaceae</taxon>
        <taxon>BOP clade</taxon>
        <taxon>Oryzoideae</taxon>
        <taxon>Oryzeae</taxon>
        <taxon>Oryzinae</taxon>
        <taxon>Oryza</taxon>
        <taxon>Oryza sativa</taxon>
    </lineage>
</organism>
<proteinExistence type="predicted"/>
<dbReference type="EMBL" id="CM000146">
    <property type="protein sequence ID" value="EEE69511.1"/>
    <property type="molecule type" value="Genomic_DNA"/>
</dbReference>
<gene>
    <name evidence="2" type="ORF">OsJ_28966</name>
</gene>
<evidence type="ECO:0000313" key="2">
    <source>
        <dbReference type="EMBL" id="EEE69511.1"/>
    </source>
</evidence>
<evidence type="ECO:0000256" key="1">
    <source>
        <dbReference type="SAM" id="MobiDB-lite"/>
    </source>
</evidence>
<feature type="region of interest" description="Disordered" evidence="1">
    <location>
        <begin position="112"/>
        <end position="136"/>
    </location>
</feature>
<reference evidence="2" key="2">
    <citation type="submission" date="2008-12" db="EMBL/GenBank/DDBJ databases">
        <title>Improved gene annotation of the rice (Oryza sativa) genomes.</title>
        <authorList>
            <person name="Wang J."/>
            <person name="Li R."/>
            <person name="Fan W."/>
            <person name="Huang Q."/>
            <person name="Zhang J."/>
            <person name="Zhou Y."/>
            <person name="Hu Y."/>
            <person name="Zi S."/>
            <person name="Li J."/>
            <person name="Ni P."/>
            <person name="Zheng H."/>
            <person name="Zhang Y."/>
            <person name="Zhao M."/>
            <person name="Hao Q."/>
            <person name="McDermott J."/>
            <person name="Samudrala R."/>
            <person name="Kristiansen K."/>
            <person name="Wong G.K.-S."/>
        </authorList>
    </citation>
    <scope>NUCLEOTIDE SEQUENCE</scope>
</reference>
<reference evidence="2" key="1">
    <citation type="journal article" date="2005" name="PLoS Biol.">
        <title>The genomes of Oryza sativa: a history of duplications.</title>
        <authorList>
            <person name="Yu J."/>
            <person name="Wang J."/>
            <person name="Lin W."/>
            <person name="Li S."/>
            <person name="Li H."/>
            <person name="Zhou J."/>
            <person name="Ni P."/>
            <person name="Dong W."/>
            <person name="Hu S."/>
            <person name="Zeng C."/>
            <person name="Zhang J."/>
            <person name="Zhang Y."/>
            <person name="Li R."/>
            <person name="Xu Z."/>
            <person name="Li S."/>
            <person name="Li X."/>
            <person name="Zheng H."/>
            <person name="Cong L."/>
            <person name="Lin L."/>
            <person name="Yin J."/>
            <person name="Geng J."/>
            <person name="Li G."/>
            <person name="Shi J."/>
            <person name="Liu J."/>
            <person name="Lv H."/>
            <person name="Li J."/>
            <person name="Wang J."/>
            <person name="Deng Y."/>
            <person name="Ran L."/>
            <person name="Shi X."/>
            <person name="Wang X."/>
            <person name="Wu Q."/>
            <person name="Li C."/>
            <person name="Ren X."/>
            <person name="Wang J."/>
            <person name="Wang X."/>
            <person name="Li D."/>
            <person name="Liu D."/>
            <person name="Zhang X."/>
            <person name="Ji Z."/>
            <person name="Zhao W."/>
            <person name="Sun Y."/>
            <person name="Zhang Z."/>
            <person name="Bao J."/>
            <person name="Han Y."/>
            <person name="Dong L."/>
            <person name="Ji J."/>
            <person name="Chen P."/>
            <person name="Wu S."/>
            <person name="Liu J."/>
            <person name="Xiao Y."/>
            <person name="Bu D."/>
            <person name="Tan J."/>
            <person name="Yang L."/>
            <person name="Ye C."/>
            <person name="Zhang J."/>
            <person name="Xu J."/>
            <person name="Zhou Y."/>
            <person name="Yu Y."/>
            <person name="Zhang B."/>
            <person name="Zhuang S."/>
            <person name="Wei H."/>
            <person name="Liu B."/>
            <person name="Lei M."/>
            <person name="Yu H."/>
            <person name="Li Y."/>
            <person name="Xu H."/>
            <person name="Wei S."/>
            <person name="He X."/>
            <person name="Fang L."/>
            <person name="Zhang Z."/>
            <person name="Zhang Y."/>
            <person name="Huang X."/>
            <person name="Su Z."/>
            <person name="Tong W."/>
            <person name="Li J."/>
            <person name="Tong Z."/>
            <person name="Li S."/>
            <person name="Ye J."/>
            <person name="Wang L."/>
            <person name="Fang L."/>
            <person name="Lei T."/>
            <person name="Chen C."/>
            <person name="Chen H."/>
            <person name="Xu Z."/>
            <person name="Li H."/>
            <person name="Huang H."/>
            <person name="Zhang F."/>
            <person name="Xu H."/>
            <person name="Li N."/>
            <person name="Zhao C."/>
            <person name="Li S."/>
            <person name="Dong L."/>
            <person name="Huang Y."/>
            <person name="Li L."/>
            <person name="Xi Y."/>
            <person name="Qi Q."/>
            <person name="Li W."/>
            <person name="Zhang B."/>
            <person name="Hu W."/>
            <person name="Zhang Y."/>
            <person name="Tian X."/>
            <person name="Jiao Y."/>
            <person name="Liang X."/>
            <person name="Jin J."/>
            <person name="Gao L."/>
            <person name="Zheng W."/>
            <person name="Hao B."/>
            <person name="Liu S."/>
            <person name="Wang W."/>
            <person name="Yuan L."/>
            <person name="Cao M."/>
            <person name="McDermott J."/>
            <person name="Samudrala R."/>
            <person name="Wang J."/>
            <person name="Wong G.K."/>
            <person name="Yang H."/>
        </authorList>
    </citation>
    <scope>NUCLEOTIDE SEQUENCE [LARGE SCALE GENOMIC DNA]</scope>
</reference>